<dbReference type="EMBL" id="LACB01000285">
    <property type="protein sequence ID" value="KAJ9485120.1"/>
    <property type="molecule type" value="Genomic_DNA"/>
</dbReference>
<name>A0AAI9TE44_PENTH</name>
<reference evidence="2" key="1">
    <citation type="submission" date="2015-06" db="EMBL/GenBank/DDBJ databases">
        <authorList>
            <person name="Nguyen H."/>
        </authorList>
    </citation>
    <scope>NUCLEOTIDE SEQUENCE</scope>
    <source>
        <strain evidence="2">DAOM 180753</strain>
    </source>
</reference>
<protein>
    <submittedName>
        <fullName evidence="2">Uncharacterized protein</fullName>
    </submittedName>
</protein>
<evidence type="ECO:0000313" key="3">
    <source>
        <dbReference type="Proteomes" id="UP001227192"/>
    </source>
</evidence>
<sequence length="142" mass="16829">MFDMNSFSYFVKLNLKKYKLARIIISPNPLTNDPHRFHWSTCGSLSPLSLIFLNLQLLLKASMANSSPDYKKLFLEEQERRKQAEERQKQAEDSQKQAEESRKQEEESRKQAEDERDWIESATVQQLSRNSSNFATTYYRDR</sequence>
<comment type="caution">
    <text evidence="2">The sequence shown here is derived from an EMBL/GenBank/DDBJ whole genome shotgun (WGS) entry which is preliminary data.</text>
</comment>
<evidence type="ECO:0000313" key="2">
    <source>
        <dbReference type="EMBL" id="KAJ9485120.1"/>
    </source>
</evidence>
<gene>
    <name evidence="2" type="ORF">VN97_g8229</name>
</gene>
<organism evidence="2 3">
    <name type="scientific">Penicillium thymicola</name>
    <dbReference type="NCBI Taxonomy" id="293382"/>
    <lineage>
        <taxon>Eukaryota</taxon>
        <taxon>Fungi</taxon>
        <taxon>Dikarya</taxon>
        <taxon>Ascomycota</taxon>
        <taxon>Pezizomycotina</taxon>
        <taxon>Eurotiomycetes</taxon>
        <taxon>Eurotiomycetidae</taxon>
        <taxon>Eurotiales</taxon>
        <taxon>Aspergillaceae</taxon>
        <taxon>Penicillium</taxon>
    </lineage>
</organism>
<keyword evidence="3" id="KW-1185">Reference proteome</keyword>
<proteinExistence type="predicted"/>
<feature type="region of interest" description="Disordered" evidence="1">
    <location>
        <begin position="79"/>
        <end position="124"/>
    </location>
</feature>
<dbReference type="Proteomes" id="UP001227192">
    <property type="component" value="Unassembled WGS sequence"/>
</dbReference>
<accession>A0AAI9TE44</accession>
<feature type="compositionally biased region" description="Basic and acidic residues" evidence="1">
    <location>
        <begin position="79"/>
        <end position="113"/>
    </location>
</feature>
<dbReference type="Gene3D" id="6.10.250.1010">
    <property type="match status" value="1"/>
</dbReference>
<reference evidence="2" key="2">
    <citation type="journal article" date="2016" name="Fungal Biol.">
        <title>Ochratoxin A production by Penicillium thymicola.</title>
        <authorList>
            <person name="Nguyen H.D.T."/>
            <person name="McMullin D.R."/>
            <person name="Ponomareva E."/>
            <person name="Riley R."/>
            <person name="Pomraning K.R."/>
            <person name="Baker S.E."/>
            <person name="Seifert K.A."/>
        </authorList>
    </citation>
    <scope>NUCLEOTIDE SEQUENCE</scope>
    <source>
        <strain evidence="2">DAOM 180753</strain>
    </source>
</reference>
<evidence type="ECO:0000256" key="1">
    <source>
        <dbReference type="SAM" id="MobiDB-lite"/>
    </source>
</evidence>
<dbReference type="AlphaFoldDB" id="A0AAI9TE44"/>